<keyword evidence="1" id="KW-0472">Membrane</keyword>
<sequence>MTVRVIVVDNDPENGAKAVLEAVRESFPFPLEYALEEKRGISHARNRLVAMAGESDLIAFIDDDETAEPQWLDELIAVQRTTGADVVLGALLPAFEAEPSGWLRLEFTRKRYSTGSRVPPGAFKTGNVLLTRRALEDVEGPFDPTFGLIGGEDVFLGCCLSDLGKRFYWADEAVAYEHHPQERLQTWWVAKRYFCKGACSVALDRRRYSFVLGFLVRLVKGVGGIAVGVMLAVPGLLLGGRLRLEFIRRISRGCGSLAGLLGVRPRWYGT</sequence>
<dbReference type="SUPFAM" id="SSF53448">
    <property type="entry name" value="Nucleotide-diphospho-sugar transferases"/>
    <property type="match status" value="1"/>
</dbReference>
<keyword evidence="1" id="KW-1133">Transmembrane helix</keyword>
<feature type="domain" description="Glycosyltransferase 2-like" evidence="2">
    <location>
        <begin position="3"/>
        <end position="113"/>
    </location>
</feature>
<evidence type="ECO:0000256" key="1">
    <source>
        <dbReference type="SAM" id="Phobius"/>
    </source>
</evidence>
<dbReference type="InterPro" id="IPR029044">
    <property type="entry name" value="Nucleotide-diphossugar_trans"/>
</dbReference>
<dbReference type="InterPro" id="IPR001173">
    <property type="entry name" value="Glyco_trans_2-like"/>
</dbReference>
<comment type="caution">
    <text evidence="3">The sequence shown here is derived from an EMBL/GenBank/DDBJ whole genome shotgun (WGS) entry which is preliminary data.</text>
</comment>
<evidence type="ECO:0000259" key="2">
    <source>
        <dbReference type="Pfam" id="PF00535"/>
    </source>
</evidence>
<dbReference type="InterPro" id="IPR050834">
    <property type="entry name" value="Glycosyltransf_2"/>
</dbReference>
<dbReference type="Pfam" id="PF00535">
    <property type="entry name" value="Glycos_transf_2"/>
    <property type="match status" value="1"/>
</dbReference>
<protein>
    <recommendedName>
        <fullName evidence="2">Glycosyltransferase 2-like domain-containing protein</fullName>
    </recommendedName>
</protein>
<organism evidence="3">
    <name type="scientific">marine sediment metagenome</name>
    <dbReference type="NCBI Taxonomy" id="412755"/>
    <lineage>
        <taxon>unclassified sequences</taxon>
        <taxon>metagenomes</taxon>
        <taxon>ecological metagenomes</taxon>
    </lineage>
</organism>
<dbReference type="CDD" id="cd00761">
    <property type="entry name" value="Glyco_tranf_GTA_type"/>
    <property type="match status" value="1"/>
</dbReference>
<dbReference type="EMBL" id="BARV01006288">
    <property type="protein sequence ID" value="GAI10750.1"/>
    <property type="molecule type" value="Genomic_DNA"/>
</dbReference>
<dbReference type="PANTHER" id="PTHR43685:SF3">
    <property type="entry name" value="SLR2126 PROTEIN"/>
    <property type="match status" value="1"/>
</dbReference>
<reference evidence="3" key="1">
    <citation type="journal article" date="2014" name="Front. Microbiol.">
        <title>High frequency of phylogenetically diverse reductive dehalogenase-homologous genes in deep subseafloor sedimentary metagenomes.</title>
        <authorList>
            <person name="Kawai M."/>
            <person name="Futagami T."/>
            <person name="Toyoda A."/>
            <person name="Takaki Y."/>
            <person name="Nishi S."/>
            <person name="Hori S."/>
            <person name="Arai W."/>
            <person name="Tsubouchi T."/>
            <person name="Morono Y."/>
            <person name="Uchiyama I."/>
            <person name="Ito T."/>
            <person name="Fujiyama A."/>
            <person name="Inagaki F."/>
            <person name="Takami H."/>
        </authorList>
    </citation>
    <scope>NUCLEOTIDE SEQUENCE</scope>
    <source>
        <strain evidence="3">Expedition CK06-06</strain>
    </source>
</reference>
<dbReference type="AlphaFoldDB" id="X1M7T1"/>
<dbReference type="PANTHER" id="PTHR43685">
    <property type="entry name" value="GLYCOSYLTRANSFERASE"/>
    <property type="match status" value="1"/>
</dbReference>
<evidence type="ECO:0000313" key="3">
    <source>
        <dbReference type="EMBL" id="GAI10750.1"/>
    </source>
</evidence>
<keyword evidence="1" id="KW-0812">Transmembrane</keyword>
<proteinExistence type="predicted"/>
<name>X1M7T1_9ZZZZ</name>
<accession>X1M7T1</accession>
<feature type="transmembrane region" description="Helical" evidence="1">
    <location>
        <begin position="214"/>
        <end position="239"/>
    </location>
</feature>
<gene>
    <name evidence="3" type="ORF">S06H3_12875</name>
</gene>
<dbReference type="Gene3D" id="3.90.550.10">
    <property type="entry name" value="Spore Coat Polysaccharide Biosynthesis Protein SpsA, Chain A"/>
    <property type="match status" value="1"/>
</dbReference>